<dbReference type="AlphaFoldDB" id="X0PA96"/>
<dbReference type="GO" id="GO:1990189">
    <property type="term" value="F:protein N-terminal-serine acetyltransferase activity"/>
    <property type="evidence" value="ECO:0007669"/>
    <property type="project" value="TreeGrafter"/>
</dbReference>
<evidence type="ECO:0000313" key="2">
    <source>
        <dbReference type="EMBL" id="GAF36163.1"/>
    </source>
</evidence>
<reference evidence="2" key="1">
    <citation type="journal article" date="2014" name="Genome Announc.">
        <title>Draft Genome Sequences of Two Lactobacillus Strains, L. farraginis JCM 14108T and L. composti JCM 14202T, Isolated from Compost of Distilled Shochu Residue.</title>
        <authorList>
            <person name="Yuki M."/>
            <person name="Oshima K."/>
            <person name="Suda W."/>
            <person name="Kitahara M."/>
            <person name="Kitamura K."/>
            <person name="Iida T."/>
            <person name="Hattori M."/>
            <person name="Ohkuma M."/>
        </authorList>
    </citation>
    <scope>NUCLEOTIDE SEQUENCE [LARGE SCALE GENOMIC DNA]</scope>
    <source>
        <strain evidence="2">JCM 14108</strain>
    </source>
</reference>
<dbReference type="Pfam" id="PF13302">
    <property type="entry name" value="Acetyltransf_3"/>
    <property type="match status" value="1"/>
</dbReference>
<evidence type="ECO:0000313" key="4">
    <source>
        <dbReference type="Proteomes" id="UP000019488"/>
    </source>
</evidence>
<feature type="domain" description="N-acetyltransferase" evidence="1">
    <location>
        <begin position="28"/>
        <end position="171"/>
    </location>
</feature>
<dbReference type="SUPFAM" id="SSF55729">
    <property type="entry name" value="Acyl-CoA N-acyltransferases (Nat)"/>
    <property type="match status" value="1"/>
</dbReference>
<dbReference type="PANTHER" id="PTHR43441:SF12">
    <property type="entry name" value="RIBOSOMAL N-ACETYLTRANSFERASE YDAF-RELATED"/>
    <property type="match status" value="1"/>
</dbReference>
<evidence type="ECO:0000259" key="1">
    <source>
        <dbReference type="PROSITE" id="PS51186"/>
    </source>
</evidence>
<dbReference type="GO" id="GO:0005737">
    <property type="term" value="C:cytoplasm"/>
    <property type="evidence" value="ECO:0007669"/>
    <property type="project" value="TreeGrafter"/>
</dbReference>
<protein>
    <submittedName>
        <fullName evidence="3">N-acetyltransferase</fullName>
    </submittedName>
    <submittedName>
        <fullName evidence="2">Ribosomal-protein-L7p-serine acetyltransferase</fullName>
    </submittedName>
</protein>
<proteinExistence type="predicted"/>
<dbReference type="InterPro" id="IPR016181">
    <property type="entry name" value="Acyl_CoA_acyltransferase"/>
</dbReference>
<dbReference type="Proteomes" id="UP000051966">
    <property type="component" value="Unassembled WGS sequence"/>
</dbReference>
<dbReference type="GO" id="GO:0008999">
    <property type="term" value="F:protein-N-terminal-alanine acetyltransferase activity"/>
    <property type="evidence" value="ECO:0007669"/>
    <property type="project" value="TreeGrafter"/>
</dbReference>
<dbReference type="Proteomes" id="UP000019488">
    <property type="component" value="Unassembled WGS sequence"/>
</dbReference>
<dbReference type="RefSeq" id="WP_035178759.1">
    <property type="nucleotide sequence ID" value="NZ_AZFY01000148.1"/>
</dbReference>
<sequence length="186" mass="21569">MFVFKQFNIDRHQVSLLLPEENQAQALFEVVEADRNELRKWMPWVDDTKSERSEAKFIKYIQGQMVAGKVFMLTIAVDNMPVGMIDFHQINQSDHHAEVGYWLSQQVQGLGIMTRSLKRLIDYGFNEMKLHKILIQVEAGNTKSSAIPERLGFIKEAEFKDQIYANGQYRDFVEFGLINKADGRHS</sequence>
<dbReference type="eggNOG" id="COG1670">
    <property type="taxonomic scope" value="Bacteria"/>
</dbReference>
<accession>X0PA96</accession>
<gene>
    <name evidence="3" type="ORF">FD41_GL001509</name>
    <name evidence="2" type="ORF">JCM14108_1115</name>
</gene>
<dbReference type="InterPro" id="IPR000182">
    <property type="entry name" value="GNAT_dom"/>
</dbReference>
<reference evidence="3 5" key="2">
    <citation type="journal article" date="2015" name="Genome Announc.">
        <title>Expanding the biotechnology potential of lactobacilli through comparative genomics of 213 strains and associated genera.</title>
        <authorList>
            <person name="Sun Z."/>
            <person name="Harris H.M."/>
            <person name="McCann A."/>
            <person name="Guo C."/>
            <person name="Argimon S."/>
            <person name="Zhang W."/>
            <person name="Yang X."/>
            <person name="Jeffery I.B."/>
            <person name="Cooney J.C."/>
            <person name="Kagawa T.F."/>
            <person name="Liu W."/>
            <person name="Song Y."/>
            <person name="Salvetti E."/>
            <person name="Wrobel A."/>
            <person name="Rasinkangas P."/>
            <person name="Parkhill J."/>
            <person name="Rea M.C."/>
            <person name="O'Sullivan O."/>
            <person name="Ritari J."/>
            <person name="Douillard F.P."/>
            <person name="Paul Ross R."/>
            <person name="Yang R."/>
            <person name="Briner A.E."/>
            <person name="Felis G.E."/>
            <person name="de Vos W.M."/>
            <person name="Barrangou R."/>
            <person name="Klaenhammer T.R."/>
            <person name="Caufield P.W."/>
            <person name="Cui Y."/>
            <person name="Zhang H."/>
            <person name="O'Toole P.W."/>
        </authorList>
    </citation>
    <scope>NUCLEOTIDE SEQUENCE [LARGE SCALE GENOMIC DNA]</scope>
    <source>
        <strain evidence="3 5">DSM 18382</strain>
    </source>
</reference>
<evidence type="ECO:0000313" key="3">
    <source>
        <dbReference type="EMBL" id="KRM01798.1"/>
    </source>
</evidence>
<keyword evidence="2" id="KW-0808">Transferase</keyword>
<dbReference type="STRING" id="1423743.FD41_GL001509"/>
<dbReference type="Gene3D" id="3.40.630.30">
    <property type="match status" value="1"/>
</dbReference>
<dbReference type="OrthoDB" id="9784707at2"/>
<dbReference type="EMBL" id="BAKI01000008">
    <property type="protein sequence ID" value="GAF36163.1"/>
    <property type="molecule type" value="Genomic_DNA"/>
</dbReference>
<evidence type="ECO:0000313" key="5">
    <source>
        <dbReference type="Proteomes" id="UP000051966"/>
    </source>
</evidence>
<dbReference type="EMBL" id="AZFY01000148">
    <property type="protein sequence ID" value="KRM01798.1"/>
    <property type="molecule type" value="Genomic_DNA"/>
</dbReference>
<dbReference type="InterPro" id="IPR051908">
    <property type="entry name" value="Ribosomal_N-acetyltransferase"/>
</dbReference>
<organism evidence="2 4">
    <name type="scientific">Lentilactobacillus farraginis DSM 18382 = JCM 14108</name>
    <dbReference type="NCBI Taxonomy" id="1423743"/>
    <lineage>
        <taxon>Bacteria</taxon>
        <taxon>Bacillati</taxon>
        <taxon>Bacillota</taxon>
        <taxon>Bacilli</taxon>
        <taxon>Lactobacillales</taxon>
        <taxon>Lactobacillaceae</taxon>
        <taxon>Lentilactobacillus</taxon>
    </lineage>
</organism>
<name>X0PA96_9LACO</name>
<keyword evidence="5" id="KW-1185">Reference proteome</keyword>
<dbReference type="PATRIC" id="fig|1423743.5.peg.1564"/>
<comment type="caution">
    <text evidence="2">The sequence shown here is derived from an EMBL/GenBank/DDBJ whole genome shotgun (WGS) entry which is preliminary data.</text>
</comment>
<dbReference type="PROSITE" id="PS51186">
    <property type="entry name" value="GNAT"/>
    <property type="match status" value="1"/>
</dbReference>
<dbReference type="PANTHER" id="PTHR43441">
    <property type="entry name" value="RIBOSOMAL-PROTEIN-SERINE ACETYLTRANSFERASE"/>
    <property type="match status" value="1"/>
</dbReference>